<gene>
    <name evidence="1" type="ORF">TM448A06933_0002</name>
</gene>
<dbReference type="AlphaFoldDB" id="A0A6H2A679"/>
<dbReference type="EMBL" id="MT144568">
    <property type="protein sequence ID" value="QJA55107.1"/>
    <property type="molecule type" value="Genomic_DNA"/>
</dbReference>
<protein>
    <submittedName>
        <fullName evidence="1">Uncharacterized protein</fullName>
    </submittedName>
</protein>
<organism evidence="1">
    <name type="scientific">viral metagenome</name>
    <dbReference type="NCBI Taxonomy" id="1070528"/>
    <lineage>
        <taxon>unclassified sequences</taxon>
        <taxon>metagenomes</taxon>
        <taxon>organismal metagenomes</taxon>
    </lineage>
</organism>
<proteinExistence type="predicted"/>
<name>A0A6H2A679_9ZZZZ</name>
<evidence type="ECO:0000313" key="1">
    <source>
        <dbReference type="EMBL" id="QJA55107.1"/>
    </source>
</evidence>
<accession>A0A6H2A679</accession>
<sequence length="89" mass="10469">MDAIKELEQLHDEHVKLTKEQIKNYEAYIRHLETTIRQTDNRIKKVILMLLDDSKDATNTAPRPFTEKEKEDLIKGGYVTKEQLNNTDL</sequence>
<reference evidence="1" key="1">
    <citation type="submission" date="2020-03" db="EMBL/GenBank/DDBJ databases">
        <title>The deep terrestrial virosphere.</title>
        <authorList>
            <person name="Holmfeldt K."/>
            <person name="Nilsson E."/>
            <person name="Simone D."/>
            <person name="Lopez-Fernandez M."/>
            <person name="Wu X."/>
            <person name="de Brujin I."/>
            <person name="Lundin D."/>
            <person name="Andersson A."/>
            <person name="Bertilsson S."/>
            <person name="Dopson M."/>
        </authorList>
    </citation>
    <scope>NUCLEOTIDE SEQUENCE</scope>
    <source>
        <strain evidence="1">TM448A06933</strain>
    </source>
</reference>